<proteinExistence type="inferred from homology"/>
<dbReference type="Pfam" id="PF07985">
    <property type="entry name" value="SRR1"/>
    <property type="match status" value="1"/>
</dbReference>
<accession>A0ABM1BIX0</accession>
<name>A0ABM1BIX0_LIMPO</name>
<sequence>MNQDGFQVVRGKRKRRKNRFFNVQHASQSFLLSHGLNDNNISDLDLALAKIVEYQKEITDSDFYIRLVNQLENVLQPKNIQQTVCCLGCEENRLTALNLDSFHIVCYGLGNFSSCVSSQYQLALLLGLKAWFNIDNVLLYDPMFSSSEIQLLKKAGCEIIVKNEEGKRSVKTKTLFYMPHCGKPLYNSVLWANWSPDHLPLVVILGNSFNTMMCNTPVKWLEDSVPYIVKVLPFKQETMIENDFRINDIFNDIAVHSFNREKLLQELSDFWEEATEPSYNSDDEIICSSQMK</sequence>
<evidence type="ECO:0000313" key="5">
    <source>
        <dbReference type="RefSeq" id="XP_022250958.1"/>
    </source>
</evidence>
<gene>
    <name evidence="4 5" type="primary">LOC106467122</name>
</gene>
<dbReference type="InterPro" id="IPR040044">
    <property type="entry name" value="SRR1L"/>
</dbReference>
<dbReference type="RefSeq" id="XP_013782894.1">
    <property type="nucleotide sequence ID" value="XM_013927440.2"/>
</dbReference>
<organism evidence="3 4">
    <name type="scientific">Limulus polyphemus</name>
    <name type="common">Atlantic horseshoe crab</name>
    <dbReference type="NCBI Taxonomy" id="6850"/>
    <lineage>
        <taxon>Eukaryota</taxon>
        <taxon>Metazoa</taxon>
        <taxon>Ecdysozoa</taxon>
        <taxon>Arthropoda</taxon>
        <taxon>Chelicerata</taxon>
        <taxon>Merostomata</taxon>
        <taxon>Xiphosura</taxon>
        <taxon>Limulidae</taxon>
        <taxon>Limulus</taxon>
    </lineage>
</organism>
<dbReference type="InterPro" id="IPR012942">
    <property type="entry name" value="SRR1-like"/>
</dbReference>
<reference evidence="4 5" key="1">
    <citation type="submission" date="2025-05" db="UniProtKB">
        <authorList>
            <consortium name="RefSeq"/>
        </authorList>
    </citation>
    <scope>IDENTIFICATION</scope>
    <source>
        <tissue evidence="4 5">Muscle</tissue>
    </source>
</reference>
<dbReference type="RefSeq" id="XP_022250958.1">
    <property type="nucleotide sequence ID" value="XM_022395250.1"/>
</dbReference>
<evidence type="ECO:0000313" key="4">
    <source>
        <dbReference type="RefSeq" id="XP_013782894.1"/>
    </source>
</evidence>
<evidence type="ECO:0000313" key="3">
    <source>
        <dbReference type="Proteomes" id="UP000694941"/>
    </source>
</evidence>
<dbReference type="PANTHER" id="PTHR28626">
    <property type="entry name" value="SRR1-LIKE PROTEIN"/>
    <property type="match status" value="1"/>
</dbReference>
<dbReference type="GeneID" id="106467122"/>
<evidence type="ECO:0000256" key="1">
    <source>
        <dbReference type="ARBA" id="ARBA00009856"/>
    </source>
</evidence>
<comment type="similarity">
    <text evidence="1">Belongs to the SRR1 family.</text>
</comment>
<feature type="domain" description="SRR1-like" evidence="2">
    <location>
        <begin position="103"/>
        <end position="256"/>
    </location>
</feature>
<dbReference type="PANTHER" id="PTHR28626:SF3">
    <property type="entry name" value="SRR1-LIKE PROTEIN"/>
    <property type="match status" value="1"/>
</dbReference>
<dbReference type="Proteomes" id="UP000694941">
    <property type="component" value="Unplaced"/>
</dbReference>
<keyword evidence="3" id="KW-1185">Reference proteome</keyword>
<evidence type="ECO:0000259" key="2">
    <source>
        <dbReference type="Pfam" id="PF07985"/>
    </source>
</evidence>
<protein>
    <submittedName>
        <fullName evidence="4 5">SRR1-like protein</fullName>
    </submittedName>
</protein>